<dbReference type="GeneID" id="24721949"/>
<dbReference type="OrthoDB" id="25521at10239"/>
<dbReference type="Proteomes" id="UP000033325">
    <property type="component" value="Segment"/>
</dbReference>
<organism evidence="2 3">
    <name type="scientific">Propionibacterium phage PHL070N00</name>
    <dbReference type="NCBI Taxonomy" id="1500807"/>
    <lineage>
        <taxon>Viruses</taxon>
        <taxon>Duplodnaviria</taxon>
        <taxon>Heunggongvirae</taxon>
        <taxon>Uroviricota</taxon>
        <taxon>Caudoviricetes</taxon>
        <taxon>Pahexavirus</taxon>
        <taxon>Pahexavirus PHL070N00</taxon>
    </lineage>
</organism>
<accession>A0A0E3DKM7</accession>
<evidence type="ECO:0000313" key="2">
    <source>
        <dbReference type="EMBL" id="AII29033.1"/>
    </source>
</evidence>
<proteinExistence type="predicted"/>
<dbReference type="KEGG" id="vg:24721949"/>
<protein>
    <submittedName>
        <fullName evidence="2">Uncharacterized protein</fullName>
    </submittedName>
</protein>
<evidence type="ECO:0000256" key="1">
    <source>
        <dbReference type="SAM" id="MobiDB-lite"/>
    </source>
</evidence>
<dbReference type="RefSeq" id="YP_009146936.1">
    <property type="nucleotide sequence ID" value="NC_027333.1"/>
</dbReference>
<evidence type="ECO:0000313" key="3">
    <source>
        <dbReference type="Proteomes" id="UP000033325"/>
    </source>
</evidence>
<feature type="region of interest" description="Disordered" evidence="1">
    <location>
        <begin position="7"/>
        <end position="35"/>
    </location>
</feature>
<sequence length="59" mass="6591">MIFLTCQGGSGENNHSTTNRTPPQTHKTAPRIDQHGKGKVFILPTTFRSLQRQTRTIQG</sequence>
<gene>
    <name evidence="2" type="ORF">PHL070N00_43</name>
</gene>
<keyword evidence="3" id="KW-1185">Reference proteome</keyword>
<dbReference type="EMBL" id="KJ578767">
    <property type="protein sequence ID" value="AII29033.1"/>
    <property type="molecule type" value="Genomic_DNA"/>
</dbReference>
<feature type="compositionally biased region" description="Polar residues" evidence="1">
    <location>
        <begin position="12"/>
        <end position="27"/>
    </location>
</feature>
<reference evidence="2 3" key="1">
    <citation type="journal article" date="2015" name="ISME J.">
        <title>The diversity and host interactions of Propionibacterium acnes bacteriophages on human skin.</title>
        <authorList>
            <person name="Liu J."/>
            <person name="Yan R."/>
            <person name="Zhong Q."/>
            <person name="Ngo S."/>
            <person name="Bangayan N.J."/>
            <person name="Nguyen L."/>
            <person name="Lui T."/>
            <person name="Liu M."/>
            <person name="Erfe M.C."/>
            <person name="Craft N."/>
            <person name="Tomida S."/>
            <person name="Li H."/>
        </authorList>
    </citation>
    <scope>NUCLEOTIDE SEQUENCE [LARGE SCALE GENOMIC DNA]</scope>
    <source>
        <strain evidence="2">PHL070N00</strain>
    </source>
</reference>
<name>A0A0E3DKM7_9CAUD</name>